<name>A0A1D8EU85_9CAUD</name>
<keyword evidence="2" id="KW-1185">Reference proteome</keyword>
<protein>
    <recommendedName>
        <fullName evidence="3">Holin</fullName>
    </recommendedName>
</protein>
<dbReference type="Proteomes" id="UP000224440">
    <property type="component" value="Segment"/>
</dbReference>
<evidence type="ECO:0008006" key="3">
    <source>
        <dbReference type="Google" id="ProtNLM"/>
    </source>
</evidence>
<evidence type="ECO:0000313" key="2">
    <source>
        <dbReference type="Proteomes" id="UP000224440"/>
    </source>
</evidence>
<dbReference type="InterPro" id="IPR020109">
    <property type="entry name" value="Holin_r1t"/>
</dbReference>
<reference evidence="2" key="1">
    <citation type="submission" date="2016-07" db="EMBL/GenBank/DDBJ databases">
        <authorList>
            <person name="Florea S."/>
            <person name="Webb J.S."/>
            <person name="Jaromczyk J."/>
            <person name="Schardl C.L."/>
        </authorList>
    </citation>
    <scope>NUCLEOTIDE SEQUENCE [LARGE SCALE GENOMIC DNA]</scope>
</reference>
<proteinExistence type="predicted"/>
<accession>A0A1D8EU85</accession>
<dbReference type="GeneID" id="40072672"/>
<dbReference type="RefSeq" id="YP_009597067.1">
    <property type="nucleotide sequence ID" value="NC_041895.1"/>
</dbReference>
<dbReference type="KEGG" id="vg:40072672"/>
<dbReference type="Pfam" id="PF16945">
    <property type="entry name" value="Phage_r1t_holin"/>
    <property type="match status" value="1"/>
</dbReference>
<gene>
    <name evidence="1" type="primary">25</name>
    <name evidence="1" type="ORF">G4_25</name>
</gene>
<dbReference type="EMBL" id="KX620754">
    <property type="protein sequence ID" value="AOT24614.1"/>
    <property type="molecule type" value="Genomic_DNA"/>
</dbReference>
<dbReference type="OrthoDB" id="29339at10239"/>
<evidence type="ECO:0000313" key="1">
    <source>
        <dbReference type="EMBL" id="AOT24614.1"/>
    </source>
</evidence>
<organism evidence="1 2">
    <name type="scientific">Propionibacterium phage G4</name>
    <dbReference type="NCBI Taxonomy" id="1897537"/>
    <lineage>
        <taxon>Viruses</taxon>
        <taxon>Duplodnaviria</taxon>
        <taxon>Heunggongvirae</taxon>
        <taxon>Uroviricota</taxon>
        <taxon>Caudoviricetes</taxon>
        <taxon>Doucettevirus</taxon>
        <taxon>Doucettevirus G4</taxon>
    </lineage>
</organism>
<sequence>MIWTLAFWKGAGERALKTAAQTAVGLMGTSALIEQVPWAVVASGTAMAVVLSLITSIGNADFTAGLPELPASS</sequence>